<evidence type="ECO:0000256" key="3">
    <source>
        <dbReference type="SAM" id="MobiDB-lite"/>
    </source>
</evidence>
<reference evidence="5 6" key="1">
    <citation type="submission" date="2024-10" db="EMBL/GenBank/DDBJ databases">
        <authorList>
            <person name="Topkara A.R."/>
            <person name="Saygin H."/>
        </authorList>
    </citation>
    <scope>NUCLEOTIDE SEQUENCE [LARGE SCALE GENOMIC DNA]</scope>
    <source>
        <strain evidence="5 6">M3C6</strain>
    </source>
</reference>
<feature type="region of interest" description="Disordered" evidence="3">
    <location>
        <begin position="19"/>
        <end position="42"/>
    </location>
</feature>
<evidence type="ECO:0000256" key="1">
    <source>
        <dbReference type="ARBA" id="ARBA00023002"/>
    </source>
</evidence>
<proteinExistence type="inferred from homology"/>
<comment type="caution">
    <text evidence="5">The sequence shown here is derived from an EMBL/GenBank/DDBJ whole genome shotgun (WGS) entry which is preliminary data.</text>
</comment>
<dbReference type="Pfam" id="PF01370">
    <property type="entry name" value="Epimerase"/>
    <property type="match status" value="1"/>
</dbReference>
<dbReference type="InterPro" id="IPR001509">
    <property type="entry name" value="Epimerase_deHydtase"/>
</dbReference>
<evidence type="ECO:0000259" key="4">
    <source>
        <dbReference type="Pfam" id="PF01370"/>
    </source>
</evidence>
<dbReference type="InterPro" id="IPR050425">
    <property type="entry name" value="NAD(P)_dehydrat-like"/>
</dbReference>
<organism evidence="5 6">
    <name type="scientific">Nonomuraea marmarensis</name>
    <dbReference type="NCBI Taxonomy" id="3351344"/>
    <lineage>
        <taxon>Bacteria</taxon>
        <taxon>Bacillati</taxon>
        <taxon>Actinomycetota</taxon>
        <taxon>Actinomycetes</taxon>
        <taxon>Streptosporangiales</taxon>
        <taxon>Streptosporangiaceae</taxon>
        <taxon>Nonomuraea</taxon>
    </lineage>
</organism>
<dbReference type="RefSeq" id="WP_393174978.1">
    <property type="nucleotide sequence ID" value="NZ_JBICRM010000040.1"/>
</dbReference>
<gene>
    <name evidence="5" type="ORF">ACFLIM_42235</name>
</gene>
<comment type="similarity">
    <text evidence="2">Belongs to the NAD(P)-dependent epimerase/dehydratase family. Dihydroflavonol-4-reductase subfamily.</text>
</comment>
<protein>
    <submittedName>
        <fullName evidence="5">NAD-dependent epimerase/dehydratase family protein</fullName>
    </submittedName>
</protein>
<feature type="domain" description="NAD-dependent epimerase/dehydratase" evidence="4">
    <location>
        <begin position="39"/>
        <end position="190"/>
    </location>
</feature>
<name>A0ABW7AR15_9ACTN</name>
<sequence>MTGKQEAARWGSILVAQRAEPSEQVDAGHVASPFPSAPPDDEDELIRPAVEGTLRVLRAARDAGVRRVVVTSSFGAIGYGHPDTERPFTEDDWTDVDGGVAPYIKSKTLAERAAWDFMTRQGGPMELSVVNPVGIFGPVLGPDHAGSINLITMLMNGDLPGVPRQYFGVVDVRDAADLHLRAMTSPKAAGQRFMAAAGDVVSLHDIALTLRERLGPAAHRVPTEVLPDEVVRQAAESNPAMRETAANLGRIRHLSSDKARLVLGWAPRSSQDAVTATAQSLLRLGLLRDAPRE</sequence>
<dbReference type="EMBL" id="JBICRM010000040">
    <property type="protein sequence ID" value="MFG1709816.1"/>
    <property type="molecule type" value="Genomic_DNA"/>
</dbReference>
<keyword evidence="1" id="KW-0560">Oxidoreductase</keyword>
<dbReference type="InterPro" id="IPR036291">
    <property type="entry name" value="NAD(P)-bd_dom_sf"/>
</dbReference>
<evidence type="ECO:0000313" key="5">
    <source>
        <dbReference type="EMBL" id="MFG1709816.1"/>
    </source>
</evidence>
<accession>A0ABW7AR15</accession>
<dbReference type="PANTHER" id="PTHR10366:SF564">
    <property type="entry name" value="STEROL-4-ALPHA-CARBOXYLATE 3-DEHYDROGENASE, DECARBOXYLATING"/>
    <property type="match status" value="1"/>
</dbReference>
<dbReference type="SUPFAM" id="SSF51735">
    <property type="entry name" value="NAD(P)-binding Rossmann-fold domains"/>
    <property type="match status" value="1"/>
</dbReference>
<dbReference type="PANTHER" id="PTHR10366">
    <property type="entry name" value="NAD DEPENDENT EPIMERASE/DEHYDRATASE"/>
    <property type="match status" value="1"/>
</dbReference>
<dbReference type="Proteomes" id="UP001603978">
    <property type="component" value="Unassembled WGS sequence"/>
</dbReference>
<dbReference type="Gene3D" id="3.40.50.720">
    <property type="entry name" value="NAD(P)-binding Rossmann-like Domain"/>
    <property type="match status" value="1"/>
</dbReference>
<evidence type="ECO:0000313" key="6">
    <source>
        <dbReference type="Proteomes" id="UP001603978"/>
    </source>
</evidence>
<keyword evidence="6" id="KW-1185">Reference proteome</keyword>
<evidence type="ECO:0000256" key="2">
    <source>
        <dbReference type="ARBA" id="ARBA00023445"/>
    </source>
</evidence>